<dbReference type="RefSeq" id="WP_092437357.1">
    <property type="nucleotide sequence ID" value="NZ_FMYP01000020.1"/>
</dbReference>
<dbReference type="EMBL" id="FMYP01000020">
    <property type="protein sequence ID" value="SDC18350.1"/>
    <property type="molecule type" value="Genomic_DNA"/>
</dbReference>
<dbReference type="SMART" id="SM00740">
    <property type="entry name" value="PASTA"/>
    <property type="match status" value="3"/>
</dbReference>
<feature type="compositionally biased region" description="Acidic residues" evidence="1">
    <location>
        <begin position="283"/>
        <end position="292"/>
    </location>
</feature>
<dbReference type="CDD" id="cd06577">
    <property type="entry name" value="PASTA_pknB"/>
    <property type="match status" value="2"/>
</dbReference>
<name>A0A1G6JHZ2_9BACT</name>
<dbReference type="OrthoDB" id="9803895at2"/>
<keyword evidence="5" id="KW-1185">Reference proteome</keyword>
<keyword evidence="2" id="KW-1133">Transmembrane helix</keyword>
<feature type="region of interest" description="Disordered" evidence="1">
    <location>
        <begin position="272"/>
        <end position="292"/>
    </location>
</feature>
<evidence type="ECO:0000256" key="2">
    <source>
        <dbReference type="SAM" id="Phobius"/>
    </source>
</evidence>
<dbReference type="AlphaFoldDB" id="A0A1G6JHZ2"/>
<evidence type="ECO:0000259" key="3">
    <source>
        <dbReference type="PROSITE" id="PS51178"/>
    </source>
</evidence>
<organism evidence="4 5">
    <name type="scientific">Williamwhitmania taraxaci</name>
    <dbReference type="NCBI Taxonomy" id="1640674"/>
    <lineage>
        <taxon>Bacteria</taxon>
        <taxon>Pseudomonadati</taxon>
        <taxon>Bacteroidota</taxon>
        <taxon>Bacteroidia</taxon>
        <taxon>Bacteroidales</taxon>
        <taxon>Williamwhitmaniaceae</taxon>
        <taxon>Williamwhitmania</taxon>
    </lineage>
</organism>
<proteinExistence type="predicted"/>
<dbReference type="SUPFAM" id="SSF54184">
    <property type="entry name" value="Penicillin-binding protein 2x (pbp-2x), c-terminal domain"/>
    <property type="match status" value="1"/>
</dbReference>
<dbReference type="PROSITE" id="PS51178">
    <property type="entry name" value="PASTA"/>
    <property type="match status" value="2"/>
</dbReference>
<evidence type="ECO:0000313" key="5">
    <source>
        <dbReference type="Proteomes" id="UP000199452"/>
    </source>
</evidence>
<protein>
    <submittedName>
        <fullName evidence="4">PASTA domain-containing protein</fullName>
    </submittedName>
</protein>
<sequence>MDFKEYIKKSAKAALENFYVKNVLYAFAGIIILLLLTIIVLNIFTRHGRTYPVPNLSGLTVEQANELTNRGDFRLTVSDSVYIDNRTRGVIVDQNPKPETDVKSKRRIFLTINAVIPVMVPMPNLIDLSNRQAKAILEQQGLRISKLSYAPDIAANSVLTQKIKGISVRPGTKVPRGSKVELVLGLGSNPQTGVPLLIGQSTEEAQSRIFESSLNIGTVKYDESVKNYTDSLNAKVYNQYPTATSSPSFLFGSKVSIWLTINNSRISTEGAIKTNDAAPKDSTEDEDLNANF</sequence>
<feature type="transmembrane region" description="Helical" evidence="2">
    <location>
        <begin position="23"/>
        <end position="44"/>
    </location>
</feature>
<evidence type="ECO:0000256" key="1">
    <source>
        <dbReference type="SAM" id="MobiDB-lite"/>
    </source>
</evidence>
<dbReference type="Proteomes" id="UP000199452">
    <property type="component" value="Unassembled WGS sequence"/>
</dbReference>
<dbReference type="Gene3D" id="3.30.10.20">
    <property type="match status" value="3"/>
</dbReference>
<dbReference type="STRING" id="1640674.SAMN05216323_102026"/>
<dbReference type="InterPro" id="IPR005543">
    <property type="entry name" value="PASTA_dom"/>
</dbReference>
<dbReference type="Pfam" id="PF03793">
    <property type="entry name" value="PASTA"/>
    <property type="match status" value="2"/>
</dbReference>
<reference evidence="4 5" key="1">
    <citation type="submission" date="2016-09" db="EMBL/GenBank/DDBJ databases">
        <authorList>
            <person name="Capua I."/>
            <person name="De Benedictis P."/>
            <person name="Joannis T."/>
            <person name="Lombin L.H."/>
            <person name="Cattoli G."/>
        </authorList>
    </citation>
    <scope>NUCLEOTIDE SEQUENCE [LARGE SCALE GENOMIC DNA]</scope>
    <source>
        <strain evidence="4 5">A7P-90m</strain>
    </source>
</reference>
<accession>A0A1G6JHZ2</accession>
<feature type="domain" description="PASTA" evidence="3">
    <location>
        <begin position="116"/>
        <end position="186"/>
    </location>
</feature>
<evidence type="ECO:0000313" key="4">
    <source>
        <dbReference type="EMBL" id="SDC18350.1"/>
    </source>
</evidence>
<keyword evidence="2" id="KW-0472">Membrane</keyword>
<gene>
    <name evidence="4" type="ORF">SAMN05216323_102026</name>
</gene>
<keyword evidence="2" id="KW-0812">Transmembrane</keyword>
<feature type="domain" description="PASTA" evidence="3">
    <location>
        <begin position="48"/>
        <end position="114"/>
    </location>
</feature>